<dbReference type="Proteomes" id="UP001164743">
    <property type="component" value="Chromosome 10A"/>
</dbReference>
<dbReference type="SUPFAM" id="SSF103473">
    <property type="entry name" value="MFS general substrate transporter"/>
    <property type="match status" value="1"/>
</dbReference>
<gene>
    <name evidence="8" type="ORF">PtA15_10A611</name>
</gene>
<feature type="transmembrane region" description="Helical" evidence="6">
    <location>
        <begin position="74"/>
        <end position="97"/>
    </location>
</feature>
<dbReference type="Pfam" id="PF00083">
    <property type="entry name" value="Sugar_tr"/>
    <property type="match status" value="1"/>
</dbReference>
<name>A0ABY7D2K5_9BASI</name>
<dbReference type="InterPro" id="IPR005829">
    <property type="entry name" value="Sugar_transporter_CS"/>
</dbReference>
<comment type="subcellular location">
    <subcellularLocation>
        <location evidence="1">Membrane</location>
        <topology evidence="1">Multi-pass membrane protein</topology>
    </subcellularLocation>
</comment>
<reference evidence="8" key="1">
    <citation type="submission" date="2022-10" db="EMBL/GenBank/DDBJ databases">
        <title>Puccinia triticina Genome sequencing and assembly.</title>
        <authorList>
            <person name="Li C."/>
        </authorList>
    </citation>
    <scope>NUCLEOTIDE SEQUENCE</scope>
    <source>
        <strain evidence="8">Pt15</strain>
    </source>
</reference>
<dbReference type="GeneID" id="77801700"/>
<evidence type="ECO:0000256" key="6">
    <source>
        <dbReference type="SAM" id="Phobius"/>
    </source>
</evidence>
<keyword evidence="9" id="KW-1185">Reference proteome</keyword>
<dbReference type="EMBL" id="CP110430">
    <property type="protein sequence ID" value="WAQ89187.1"/>
    <property type="molecule type" value="Genomic_DNA"/>
</dbReference>
<keyword evidence="5 6" id="KW-0472">Membrane</keyword>
<keyword evidence="4 6" id="KW-1133">Transmembrane helix</keyword>
<dbReference type="InterPro" id="IPR020846">
    <property type="entry name" value="MFS_dom"/>
</dbReference>
<keyword evidence="3 6" id="KW-0812">Transmembrane</keyword>
<feature type="domain" description="Major facilitator superfamily (MFS) profile" evidence="7">
    <location>
        <begin position="1"/>
        <end position="166"/>
    </location>
</feature>
<evidence type="ECO:0000256" key="5">
    <source>
        <dbReference type="ARBA" id="ARBA00023136"/>
    </source>
</evidence>
<evidence type="ECO:0000259" key="7">
    <source>
        <dbReference type="PROSITE" id="PS50850"/>
    </source>
</evidence>
<dbReference type="PANTHER" id="PTHR48022">
    <property type="entry name" value="PLASTIDIC GLUCOSE TRANSPORTER 4"/>
    <property type="match status" value="1"/>
</dbReference>
<evidence type="ECO:0000256" key="3">
    <source>
        <dbReference type="ARBA" id="ARBA00022692"/>
    </source>
</evidence>
<evidence type="ECO:0000256" key="1">
    <source>
        <dbReference type="ARBA" id="ARBA00004141"/>
    </source>
</evidence>
<dbReference type="PROSITE" id="PS50850">
    <property type="entry name" value="MFS"/>
    <property type="match status" value="1"/>
</dbReference>
<organism evidence="8 9">
    <name type="scientific">Puccinia triticina</name>
    <dbReference type="NCBI Taxonomy" id="208348"/>
    <lineage>
        <taxon>Eukaryota</taxon>
        <taxon>Fungi</taxon>
        <taxon>Dikarya</taxon>
        <taxon>Basidiomycota</taxon>
        <taxon>Pucciniomycotina</taxon>
        <taxon>Pucciniomycetes</taxon>
        <taxon>Pucciniales</taxon>
        <taxon>Pucciniaceae</taxon>
        <taxon>Puccinia</taxon>
    </lineage>
</organism>
<dbReference type="Gene3D" id="1.20.1250.20">
    <property type="entry name" value="MFS general substrate transporter like domains"/>
    <property type="match status" value="1"/>
</dbReference>
<dbReference type="RefSeq" id="XP_053024742.1">
    <property type="nucleotide sequence ID" value="XM_053160805.1"/>
</dbReference>
<dbReference type="PROSITE" id="PS00217">
    <property type="entry name" value="SUGAR_TRANSPORT_2"/>
    <property type="match status" value="1"/>
</dbReference>
<proteinExistence type="inferred from homology"/>
<evidence type="ECO:0000313" key="8">
    <source>
        <dbReference type="EMBL" id="WAQ89187.1"/>
    </source>
</evidence>
<feature type="transmembrane region" description="Helical" evidence="6">
    <location>
        <begin position="19"/>
        <end position="37"/>
    </location>
</feature>
<accession>A0ABY7D2K5</accession>
<protein>
    <recommendedName>
        <fullName evidence="7">Major facilitator superfamily (MFS) profile domain-containing protein</fullName>
    </recommendedName>
</protein>
<evidence type="ECO:0000256" key="4">
    <source>
        <dbReference type="ARBA" id="ARBA00022989"/>
    </source>
</evidence>
<dbReference type="InterPro" id="IPR050360">
    <property type="entry name" value="MFS_Sugar_Transporters"/>
</dbReference>
<evidence type="ECO:0000256" key="2">
    <source>
        <dbReference type="ARBA" id="ARBA00010992"/>
    </source>
</evidence>
<sequence>MLHPSSLCHPSPVTVGRRWGVIVACAVFCVGVALQTASTSVPVFAVGRVFAGLGFGMVSCLVPRYQSECAPKWIRGAVVACYQWAITIGLLVAAVVVNATQNFSDASSYRIPINPNHRLDGWAGFGRLLESLGRKPFFAGNCLPHIRTNNNCLSSFCLIKTCTQKP</sequence>
<dbReference type="InterPro" id="IPR036259">
    <property type="entry name" value="MFS_trans_sf"/>
</dbReference>
<comment type="similarity">
    <text evidence="2">Belongs to the major facilitator superfamily. Sugar transporter (TC 2.A.1.1) family.</text>
</comment>
<dbReference type="InterPro" id="IPR005828">
    <property type="entry name" value="MFS_sugar_transport-like"/>
</dbReference>
<feature type="transmembrane region" description="Helical" evidence="6">
    <location>
        <begin position="43"/>
        <end position="62"/>
    </location>
</feature>
<dbReference type="PANTHER" id="PTHR48022:SF17">
    <property type="entry name" value="HEXOSE TRANSPORTER"/>
    <property type="match status" value="1"/>
</dbReference>
<evidence type="ECO:0000313" key="9">
    <source>
        <dbReference type="Proteomes" id="UP001164743"/>
    </source>
</evidence>